<dbReference type="PIRSF" id="PIRSF032064">
    <property type="entry name" value="UCP032064"/>
    <property type="match status" value="1"/>
</dbReference>
<reference evidence="2 3" key="1">
    <citation type="journal article" date="2014" name="Genome Announc.">
        <title>Draft Genome Sequence of Magnetospirillum sp. Strain SO-1, a Freshwater Magnetotactic Bacterium Isolated from the Ol'khovka River, Russia.</title>
        <authorList>
            <person name="Grouzdev D.S."/>
            <person name="Dziuba M.V."/>
            <person name="Sukhacheva M.S."/>
            <person name="Mardanov A.V."/>
            <person name="Beletskiy A.V."/>
            <person name="Kuznetsov B.B."/>
            <person name="Skryabin K.G."/>
        </authorList>
    </citation>
    <scope>NUCLEOTIDE SEQUENCE [LARGE SCALE GENOMIC DNA]</scope>
    <source>
        <strain evidence="2 3">SO-1</strain>
    </source>
</reference>
<dbReference type="AlphaFoldDB" id="M2ZUZ0"/>
<dbReference type="PATRIC" id="fig|1244869.3.peg.944"/>
<organism evidence="2 3">
    <name type="scientific">Paramagnetospirillum caucaseum</name>
    <dbReference type="NCBI Taxonomy" id="1244869"/>
    <lineage>
        <taxon>Bacteria</taxon>
        <taxon>Pseudomonadati</taxon>
        <taxon>Pseudomonadota</taxon>
        <taxon>Alphaproteobacteria</taxon>
        <taxon>Rhodospirillales</taxon>
        <taxon>Magnetospirillaceae</taxon>
        <taxon>Paramagnetospirillum</taxon>
    </lineage>
</organism>
<dbReference type="STRING" id="1244869.H261_04695"/>
<feature type="region of interest" description="Disordered" evidence="1">
    <location>
        <begin position="1"/>
        <end position="20"/>
    </location>
</feature>
<evidence type="ECO:0000256" key="1">
    <source>
        <dbReference type="SAM" id="MobiDB-lite"/>
    </source>
</evidence>
<dbReference type="InterPro" id="IPR010593">
    <property type="entry name" value="DUF1159"/>
</dbReference>
<accession>M2ZUZ0</accession>
<dbReference type="eggNOG" id="COG5389">
    <property type="taxonomic scope" value="Bacteria"/>
</dbReference>
<dbReference type="Pfam" id="PF05258">
    <property type="entry name" value="DciA"/>
    <property type="match status" value="1"/>
</dbReference>
<comment type="caution">
    <text evidence="2">The sequence shown here is derived from an EMBL/GenBank/DDBJ whole genome shotgun (WGS) entry which is preliminary data.</text>
</comment>
<name>M2ZUZ0_9PROT</name>
<gene>
    <name evidence="2" type="ORF">H261_04695</name>
</gene>
<feature type="region of interest" description="Disordered" evidence="1">
    <location>
        <begin position="128"/>
        <end position="155"/>
    </location>
</feature>
<dbReference type="Proteomes" id="UP000011744">
    <property type="component" value="Unassembled WGS sequence"/>
</dbReference>
<dbReference type="InterPro" id="IPR007922">
    <property type="entry name" value="DciA-like"/>
</dbReference>
<keyword evidence="3" id="KW-1185">Reference proteome</keyword>
<dbReference type="EMBL" id="AONQ01000008">
    <property type="protein sequence ID" value="EME71207.1"/>
    <property type="molecule type" value="Genomic_DNA"/>
</dbReference>
<proteinExistence type="predicted"/>
<dbReference type="PANTHER" id="PTHR36456">
    <property type="entry name" value="UPF0232 PROTEIN SCO3875"/>
    <property type="match status" value="1"/>
</dbReference>
<dbReference type="PANTHER" id="PTHR36456:SF1">
    <property type="entry name" value="UPF0232 PROTEIN SCO3875"/>
    <property type="match status" value="1"/>
</dbReference>
<evidence type="ECO:0000313" key="2">
    <source>
        <dbReference type="EMBL" id="EME71207.1"/>
    </source>
</evidence>
<sequence>MLRSMADSKTKPPTKPSDERRTYGLVSIAVPCERVTRPVFGKHGFAGGALVVDWPAIVGSAVASHTLPLSIKFPPKERSEGTLVVKVDSGAFALEMQHLEPLIVERINGYFGWKAVARLRLRQGPLPEAATAKPAPAPAPTAKPPAAGRLAQVEDPELRAVLERLGRRLAESRP</sequence>
<evidence type="ECO:0000313" key="3">
    <source>
        <dbReference type="Proteomes" id="UP000011744"/>
    </source>
</evidence>
<evidence type="ECO:0008006" key="4">
    <source>
        <dbReference type="Google" id="ProtNLM"/>
    </source>
</evidence>
<protein>
    <recommendedName>
        <fullName evidence="4">Zn-ribbon-containing protein</fullName>
    </recommendedName>
</protein>